<proteinExistence type="inferred from homology"/>
<protein>
    <recommendedName>
        <fullName evidence="11">Dynein axonemal light chain 1</fullName>
    </recommendedName>
</protein>
<dbReference type="SMART" id="SM00365">
    <property type="entry name" value="LRR_SD22"/>
    <property type="match status" value="4"/>
</dbReference>
<keyword evidence="5" id="KW-0677">Repeat</keyword>
<evidence type="ECO:0000256" key="7">
    <source>
        <dbReference type="ARBA" id="ARBA00023175"/>
    </source>
</evidence>
<keyword evidence="6" id="KW-0243">Dynein</keyword>
<comment type="similarity">
    <text evidence="10">Belongs to the dynein light chain LC1-type family.</text>
</comment>
<keyword evidence="7" id="KW-0505">Motor protein</keyword>
<keyword evidence="4" id="KW-0493">Microtubule</keyword>
<dbReference type="PhylomeDB" id="A0A0G4GA02"/>
<comment type="subcellular location">
    <subcellularLocation>
        <location evidence="1">Cytoplasm</location>
        <location evidence="1">Cytoskeleton</location>
        <location evidence="1">Cilium axoneme</location>
    </subcellularLocation>
</comment>
<keyword evidence="9" id="KW-0966">Cell projection</keyword>
<evidence type="ECO:0000256" key="1">
    <source>
        <dbReference type="ARBA" id="ARBA00004430"/>
    </source>
</evidence>
<name>A0A0G4GA02_9ALVE</name>
<evidence type="ECO:0000256" key="11">
    <source>
        <dbReference type="ARBA" id="ARBA00049760"/>
    </source>
</evidence>
<sequence length="189" mass="20991">MTSCAKAIQMWEEKTEKVAAEADEVKLICQVPPITKMDAALNTLVNCKKLSLSTNSIDKIINLPNLKNLEILSLGRNVIKKIAGLDEIGATLRELWISYNLIDKLDGLSPCVKLQVLFMSNNKIKNWEEIEKLASLPELQNVLFIGNPIYDGFSKEDVKPKVVKRLPNIKTLDGQLVSDSVRELAGSAD</sequence>
<dbReference type="VEuPathDB" id="CryptoDB:Cvel_20897"/>
<evidence type="ECO:0000256" key="10">
    <source>
        <dbReference type="ARBA" id="ARBA00049659"/>
    </source>
</evidence>
<evidence type="ECO:0000256" key="2">
    <source>
        <dbReference type="ARBA" id="ARBA00022490"/>
    </source>
</evidence>
<evidence type="ECO:0000256" key="4">
    <source>
        <dbReference type="ARBA" id="ARBA00022701"/>
    </source>
</evidence>
<accession>A0A0G4GA02</accession>
<gene>
    <name evidence="12" type="ORF">Cvel_20897</name>
</gene>
<keyword evidence="2" id="KW-0963">Cytoplasm</keyword>
<dbReference type="AlphaFoldDB" id="A0A0G4GA02"/>
<evidence type="ECO:0000256" key="9">
    <source>
        <dbReference type="ARBA" id="ARBA00023273"/>
    </source>
</evidence>
<evidence type="ECO:0000256" key="5">
    <source>
        <dbReference type="ARBA" id="ARBA00022737"/>
    </source>
</evidence>
<dbReference type="PANTHER" id="PTHR15454">
    <property type="entry name" value="NISCHARIN RELATED"/>
    <property type="match status" value="1"/>
</dbReference>
<dbReference type="InterPro" id="IPR025875">
    <property type="entry name" value="Leu-rich_rpt_4"/>
</dbReference>
<dbReference type="SUPFAM" id="SSF52058">
    <property type="entry name" value="L domain-like"/>
    <property type="match status" value="1"/>
</dbReference>
<evidence type="ECO:0000256" key="3">
    <source>
        <dbReference type="ARBA" id="ARBA00022614"/>
    </source>
</evidence>
<dbReference type="Pfam" id="PF12799">
    <property type="entry name" value="LRR_4"/>
    <property type="match status" value="1"/>
</dbReference>
<evidence type="ECO:0000313" key="12">
    <source>
        <dbReference type="EMBL" id="CEM25642.1"/>
    </source>
</evidence>
<reference evidence="12" key="1">
    <citation type="submission" date="2014-11" db="EMBL/GenBank/DDBJ databases">
        <authorList>
            <person name="Otto D Thomas"/>
            <person name="Naeem Raeece"/>
        </authorList>
    </citation>
    <scope>NUCLEOTIDE SEQUENCE</scope>
</reference>
<dbReference type="PANTHER" id="PTHR15454:SF73">
    <property type="entry name" value="DYNEIN AXONEMAL LIGHT CHAIN 1"/>
    <property type="match status" value="1"/>
</dbReference>
<evidence type="ECO:0000256" key="8">
    <source>
        <dbReference type="ARBA" id="ARBA00023212"/>
    </source>
</evidence>
<keyword evidence="3" id="KW-0433">Leucine-rich repeat</keyword>
<dbReference type="EMBL" id="CDMZ01001011">
    <property type="protein sequence ID" value="CEM25642.1"/>
    <property type="molecule type" value="Genomic_DNA"/>
</dbReference>
<dbReference type="InterPro" id="IPR032675">
    <property type="entry name" value="LRR_dom_sf"/>
</dbReference>
<organism evidence="12">
    <name type="scientific">Chromera velia CCMP2878</name>
    <dbReference type="NCBI Taxonomy" id="1169474"/>
    <lineage>
        <taxon>Eukaryota</taxon>
        <taxon>Sar</taxon>
        <taxon>Alveolata</taxon>
        <taxon>Colpodellida</taxon>
        <taxon>Chromeraceae</taxon>
        <taxon>Chromera</taxon>
    </lineage>
</organism>
<dbReference type="GO" id="GO:0005874">
    <property type="term" value="C:microtubule"/>
    <property type="evidence" value="ECO:0007669"/>
    <property type="project" value="UniProtKB-KW"/>
</dbReference>
<evidence type="ECO:0000256" key="6">
    <source>
        <dbReference type="ARBA" id="ARBA00023017"/>
    </source>
</evidence>
<dbReference type="InterPro" id="IPR001611">
    <property type="entry name" value="Leu-rich_rpt"/>
</dbReference>
<dbReference type="PROSITE" id="PS51450">
    <property type="entry name" value="LRR"/>
    <property type="match status" value="4"/>
</dbReference>
<dbReference type="Gene3D" id="3.80.10.10">
    <property type="entry name" value="Ribonuclease Inhibitor"/>
    <property type="match status" value="1"/>
</dbReference>
<dbReference type="FunFam" id="3.80.10.10:FF:000049">
    <property type="entry name" value="Dynein light chain 1"/>
    <property type="match status" value="1"/>
</dbReference>
<keyword evidence="8" id="KW-0206">Cytoskeleton</keyword>
<dbReference type="GO" id="GO:0030286">
    <property type="term" value="C:dynein complex"/>
    <property type="evidence" value="ECO:0007669"/>
    <property type="project" value="UniProtKB-KW"/>
</dbReference>
<dbReference type="GO" id="GO:0005930">
    <property type="term" value="C:axoneme"/>
    <property type="evidence" value="ECO:0007669"/>
    <property type="project" value="UniProtKB-SubCell"/>
</dbReference>